<name>A0A246BQC1_9DEIO</name>
<gene>
    <name evidence="3" type="ORF">CBQ26_03805</name>
</gene>
<dbReference type="InterPro" id="IPR036938">
    <property type="entry name" value="PAP2/HPO_sf"/>
</dbReference>
<keyword evidence="1" id="KW-0472">Membrane</keyword>
<dbReference type="EMBL" id="NHMK01000009">
    <property type="protein sequence ID" value="OWL97432.1"/>
    <property type="molecule type" value="Genomic_DNA"/>
</dbReference>
<dbReference type="PANTHER" id="PTHR14969:SF13">
    <property type="entry name" value="AT30094P"/>
    <property type="match status" value="1"/>
</dbReference>
<organism evidence="3 4">
    <name type="scientific">Deinococcus indicus</name>
    <dbReference type="NCBI Taxonomy" id="223556"/>
    <lineage>
        <taxon>Bacteria</taxon>
        <taxon>Thermotogati</taxon>
        <taxon>Deinococcota</taxon>
        <taxon>Deinococci</taxon>
        <taxon>Deinococcales</taxon>
        <taxon>Deinococcaceae</taxon>
        <taxon>Deinococcus</taxon>
    </lineage>
</organism>
<keyword evidence="1" id="KW-0812">Transmembrane</keyword>
<dbReference type="OrthoDB" id="9789113at2"/>
<dbReference type="InterPro" id="IPR000326">
    <property type="entry name" value="PAP2/HPO"/>
</dbReference>
<feature type="transmembrane region" description="Helical" evidence="1">
    <location>
        <begin position="103"/>
        <end position="124"/>
    </location>
</feature>
<feature type="domain" description="Phosphatidic acid phosphatase type 2/haloperoxidase" evidence="2">
    <location>
        <begin position="31"/>
        <end position="145"/>
    </location>
</feature>
<evidence type="ECO:0000313" key="3">
    <source>
        <dbReference type="EMBL" id="OWL97432.1"/>
    </source>
</evidence>
<feature type="transmembrane region" description="Helical" evidence="1">
    <location>
        <begin position="161"/>
        <end position="190"/>
    </location>
</feature>
<dbReference type="RefSeq" id="WP_088247255.1">
    <property type="nucleotide sequence ID" value="NZ_BNAM01000011.1"/>
</dbReference>
<feature type="transmembrane region" description="Helical" evidence="1">
    <location>
        <begin position="237"/>
        <end position="255"/>
    </location>
</feature>
<dbReference type="PANTHER" id="PTHR14969">
    <property type="entry name" value="SPHINGOSINE-1-PHOSPHATE PHOSPHOHYDROLASE"/>
    <property type="match status" value="1"/>
</dbReference>
<evidence type="ECO:0000256" key="1">
    <source>
        <dbReference type="SAM" id="Phobius"/>
    </source>
</evidence>
<protein>
    <submittedName>
        <fullName evidence="3">Phosphoesterase</fullName>
    </submittedName>
</protein>
<dbReference type="SMART" id="SM00014">
    <property type="entry name" value="acidPPc"/>
    <property type="match status" value="1"/>
</dbReference>
<comment type="caution">
    <text evidence="3">The sequence shown here is derived from an EMBL/GenBank/DDBJ whole genome shotgun (WGS) entry which is preliminary data.</text>
</comment>
<dbReference type="Gene3D" id="1.20.144.10">
    <property type="entry name" value="Phosphatidic acid phosphatase type 2/haloperoxidase"/>
    <property type="match status" value="1"/>
</dbReference>
<feature type="transmembrane region" description="Helical" evidence="1">
    <location>
        <begin position="202"/>
        <end position="225"/>
    </location>
</feature>
<dbReference type="SUPFAM" id="SSF48317">
    <property type="entry name" value="Acid phosphatase/Vanadium-dependent haloperoxidase"/>
    <property type="match status" value="1"/>
</dbReference>
<dbReference type="AlphaFoldDB" id="A0A246BQC1"/>
<sequence>METFWLAVTNLGRDEVFIVGLALYTWLVRPVGGRNLGVAFALSYLLNAALKYGLNLPRPFTNAPAAASEAARATAGGPGLPSGHSQMAATLWWGVAAQLRRPWVTGAAAALVALIAGSRLVLNVHYPSDVIVGLTLGALFALLAARVQFPQGGALRWAPPLGALVVAALLPAGAPREFAAGLGMAAGFWFVQPRFTPPATALGRVIVAVAGLTVVFAVYFALGALPDGIKEVGLVRALRYALLVLVAAEGVPLLLRRWLPVGEVRERAAPERVTA</sequence>
<accession>A0A246BQC1</accession>
<feature type="transmembrane region" description="Helical" evidence="1">
    <location>
        <begin position="130"/>
        <end position="149"/>
    </location>
</feature>
<evidence type="ECO:0000313" key="4">
    <source>
        <dbReference type="Proteomes" id="UP000197208"/>
    </source>
</evidence>
<dbReference type="Proteomes" id="UP000197208">
    <property type="component" value="Unassembled WGS sequence"/>
</dbReference>
<dbReference type="Pfam" id="PF01569">
    <property type="entry name" value="PAP2"/>
    <property type="match status" value="1"/>
</dbReference>
<evidence type="ECO:0000259" key="2">
    <source>
        <dbReference type="SMART" id="SM00014"/>
    </source>
</evidence>
<reference evidence="3 4" key="1">
    <citation type="submission" date="2017-05" db="EMBL/GenBank/DDBJ databases">
        <title>De novo genome assembly of Deniococcus indicus strain DR1.</title>
        <authorList>
            <person name="Chauhan D."/>
            <person name="Yennamalli R.M."/>
            <person name="Priyadarshini R."/>
        </authorList>
    </citation>
    <scope>NUCLEOTIDE SEQUENCE [LARGE SCALE GENOMIC DNA]</scope>
    <source>
        <strain evidence="3 4">DR1</strain>
    </source>
</reference>
<keyword evidence="4" id="KW-1185">Reference proteome</keyword>
<keyword evidence="1" id="KW-1133">Transmembrane helix</keyword>
<proteinExistence type="predicted"/>